<comment type="caution">
    <text evidence="1">The sequence shown here is derived from an EMBL/GenBank/DDBJ whole genome shotgun (WGS) entry which is preliminary data.</text>
</comment>
<organism evidence="1 2">
    <name type="scientific">Azohydromonas lata</name>
    <dbReference type="NCBI Taxonomy" id="45677"/>
    <lineage>
        <taxon>Bacteria</taxon>
        <taxon>Pseudomonadati</taxon>
        <taxon>Pseudomonadota</taxon>
        <taxon>Betaproteobacteria</taxon>
        <taxon>Burkholderiales</taxon>
        <taxon>Sphaerotilaceae</taxon>
        <taxon>Azohydromonas</taxon>
    </lineage>
</organism>
<dbReference type="EMBL" id="JAXOJX010000047">
    <property type="protein sequence ID" value="MDZ5459642.1"/>
    <property type="molecule type" value="Genomic_DNA"/>
</dbReference>
<name>A0ABU5IL64_9BURK</name>
<keyword evidence="2" id="KW-1185">Reference proteome</keyword>
<evidence type="ECO:0000313" key="1">
    <source>
        <dbReference type="EMBL" id="MDZ5459642.1"/>
    </source>
</evidence>
<sequence>MAKFRWYVQVAKKGVTYRFILGKWFRGQYFGNLLGCEISFLNFGALNLVTHFWTYMDIRQQLIEHLKQFASAPFIFVGSGLSRRYLGLETWERLLRKFCEGIKDFEFYNSLADGDLAQVASLMDEDFHAYWWSSDNYKESRLIHKSKVKQKSDPLRMEICIYLSSLEIKNAADMPLAEEVSLLRNISIDGVITTNWDGMLESLFGDYKVFFGQNELLFSNPQSIAEIYKIHGCASDPSSLVLTKDDYKDFERKNPYLAAKLITLFVEHPIIFLGYSLHDPHIGFLLRNILDALGSDKVYKLQNNLIFVQQAHGASASVIPSFIAIDKSQLPITVVKTDDFSSVYSALQESKRKLPIRILRFFKEQLYDLVRTTEPSAKLFVKYIDQIQSKDDVEFVAGVGVAAEERASEKGYEGFGSIDLFSDLILEDRALKPNLVVNKTIPMLGKNNTYLPIFKYLKAIGASSYEDCKRLGINLDKHYSGDLIFYRNKSYEKSYNRDVLGKSAAEIVDFYSPEKAAIYLAYLEGENFDCALVKKFLVVNFGFIKNKDSKSTQFKKLACFYDYICFGWHSGVASP</sequence>
<dbReference type="PIRSF" id="PIRSF014677">
    <property type="entry name" value="UCP014677"/>
    <property type="match status" value="1"/>
</dbReference>
<dbReference type="InterPro" id="IPR011202">
    <property type="entry name" value="UCP014677"/>
</dbReference>
<proteinExistence type="predicted"/>
<dbReference type="RefSeq" id="WP_322467325.1">
    <property type="nucleotide sequence ID" value="NZ_JAXOJX010000047.1"/>
</dbReference>
<protein>
    <submittedName>
        <fullName evidence="1">SIR2 family protein</fullName>
    </submittedName>
</protein>
<reference evidence="1 2" key="1">
    <citation type="submission" date="2023-11" db="EMBL/GenBank/DDBJ databases">
        <title>Draft genome of Azohydromonas lata strain H1 (DSM1123), a polyhydroxyalkanoate producer.</title>
        <authorList>
            <person name="Traversa D."/>
            <person name="D'Addabbo P."/>
            <person name="Pazzani C."/>
            <person name="Manzari C."/>
            <person name="Chiara M."/>
            <person name="Scrascia M."/>
        </authorList>
    </citation>
    <scope>NUCLEOTIDE SEQUENCE [LARGE SCALE GENOMIC DNA]</scope>
    <source>
        <strain evidence="1 2">H1</strain>
    </source>
</reference>
<gene>
    <name evidence="1" type="ORF">SM757_23985</name>
</gene>
<evidence type="ECO:0000313" key="2">
    <source>
        <dbReference type="Proteomes" id="UP001293718"/>
    </source>
</evidence>
<accession>A0ABU5IL64</accession>
<dbReference type="Pfam" id="PF13289">
    <property type="entry name" value="SIR2_2"/>
    <property type="match status" value="1"/>
</dbReference>
<dbReference type="Proteomes" id="UP001293718">
    <property type="component" value="Unassembled WGS sequence"/>
</dbReference>